<dbReference type="InterPro" id="IPR029071">
    <property type="entry name" value="Ubiquitin-like_domsf"/>
</dbReference>
<gene>
    <name evidence="4" type="ORF">DFQ27_009180</name>
</gene>
<dbReference type="PROSITE" id="PS50053">
    <property type="entry name" value="UBIQUITIN_2"/>
    <property type="match status" value="1"/>
</dbReference>
<feature type="region of interest" description="Disordered" evidence="1">
    <location>
        <begin position="149"/>
        <end position="172"/>
    </location>
</feature>
<sequence>MDDIQQSTPQPADTIALNRTMSNNSGAVAFQNTLSNSSPILSLQVTFKGAKHVVEIASSETIHELLNRISAVTEVPVSAQKVLLKGKVLRPPSLPETDDEDAGYADHAPGSMISDYPELLNRNTKLMVMGLSEKERAQVEAMDGRVAARKKYSHPAPSARRAAQPVKSTHDDDGDRYTFGQIEVLPQFPQQDKARTILDRLRSDLGIRGIMKLHHWQVGRLIELSPAEKTILGYNRNKGELIALRLRTDDLEGFRHYDAIRKVLLHELAHNVWSEHDDRFHALNRQLNKEVQELDWTAHGGHGLARRAEAYFTPEGGAKSALGPDIFDDESVDGGATTWQGGIYVLGGGSGRGSGRLQQQQRQPILDNFGNPMTTRELAARAAQLRQLENEKDQDGLCGAK</sequence>
<dbReference type="Pfam" id="PF00240">
    <property type="entry name" value="ubiquitin"/>
    <property type="match status" value="1"/>
</dbReference>
<proteinExistence type="predicted"/>
<accession>A0A9P6PRY7</accession>
<name>A0A9P6PRY7_9FUNG</name>
<evidence type="ECO:0000256" key="1">
    <source>
        <dbReference type="SAM" id="MobiDB-lite"/>
    </source>
</evidence>
<dbReference type="PROSITE" id="PS51397">
    <property type="entry name" value="WLM"/>
    <property type="match status" value="1"/>
</dbReference>
<dbReference type="GO" id="GO:0070628">
    <property type="term" value="F:proteasome binding"/>
    <property type="evidence" value="ECO:0007669"/>
    <property type="project" value="TreeGrafter"/>
</dbReference>
<dbReference type="Pfam" id="PF08325">
    <property type="entry name" value="WLM"/>
    <property type="match status" value="1"/>
</dbReference>
<dbReference type="SUPFAM" id="SSF54236">
    <property type="entry name" value="Ubiquitin-like"/>
    <property type="match status" value="1"/>
</dbReference>
<dbReference type="InterPro" id="IPR000626">
    <property type="entry name" value="Ubiquitin-like_dom"/>
</dbReference>
<evidence type="ECO:0000259" key="2">
    <source>
        <dbReference type="PROSITE" id="PS50053"/>
    </source>
</evidence>
<dbReference type="Proteomes" id="UP000807716">
    <property type="component" value="Unassembled WGS sequence"/>
</dbReference>
<keyword evidence="5" id="KW-1185">Reference proteome</keyword>
<dbReference type="PANTHER" id="PTHR47795">
    <property type="entry name" value="UBIQUITIN AND WLM DOMAIN-CONTAINING METALLOPROTEASE SPCC1442.07C"/>
    <property type="match status" value="1"/>
</dbReference>
<feature type="domain" description="Ubiquitin-like" evidence="2">
    <location>
        <begin position="43"/>
        <end position="90"/>
    </location>
</feature>
<dbReference type="AlphaFoldDB" id="A0A9P6PRY7"/>
<dbReference type="Gene3D" id="3.10.20.90">
    <property type="entry name" value="Phosphatidylinositol 3-kinase Catalytic Subunit, Chain A, domain 1"/>
    <property type="match status" value="1"/>
</dbReference>
<dbReference type="OrthoDB" id="49605at2759"/>
<evidence type="ECO:0000313" key="5">
    <source>
        <dbReference type="Proteomes" id="UP000807716"/>
    </source>
</evidence>
<evidence type="ECO:0000313" key="4">
    <source>
        <dbReference type="EMBL" id="KAG0250817.1"/>
    </source>
</evidence>
<protein>
    <recommendedName>
        <fullName evidence="6">WLM domain-containing protein</fullName>
    </recommendedName>
</protein>
<reference evidence="4" key="1">
    <citation type="journal article" date="2020" name="Fungal Divers.">
        <title>Resolving the Mortierellaceae phylogeny through synthesis of multi-gene phylogenetics and phylogenomics.</title>
        <authorList>
            <person name="Vandepol N."/>
            <person name="Liber J."/>
            <person name="Desiro A."/>
            <person name="Na H."/>
            <person name="Kennedy M."/>
            <person name="Barry K."/>
            <person name="Grigoriev I.V."/>
            <person name="Miller A.N."/>
            <person name="O'Donnell K."/>
            <person name="Stajich J.E."/>
            <person name="Bonito G."/>
        </authorList>
    </citation>
    <scope>NUCLEOTIDE SEQUENCE</scope>
    <source>
        <strain evidence="4">BC1065</strain>
    </source>
</reference>
<dbReference type="EMBL" id="JAAAJB010000819">
    <property type="protein sequence ID" value="KAG0250817.1"/>
    <property type="molecule type" value="Genomic_DNA"/>
</dbReference>
<organism evidence="4 5">
    <name type="scientific">Actinomortierella ambigua</name>
    <dbReference type="NCBI Taxonomy" id="1343610"/>
    <lineage>
        <taxon>Eukaryota</taxon>
        <taxon>Fungi</taxon>
        <taxon>Fungi incertae sedis</taxon>
        <taxon>Mucoromycota</taxon>
        <taxon>Mortierellomycotina</taxon>
        <taxon>Mortierellomycetes</taxon>
        <taxon>Mortierellales</taxon>
        <taxon>Mortierellaceae</taxon>
        <taxon>Actinomortierella</taxon>
    </lineage>
</organism>
<evidence type="ECO:0000259" key="3">
    <source>
        <dbReference type="PROSITE" id="PS51397"/>
    </source>
</evidence>
<evidence type="ECO:0008006" key="6">
    <source>
        <dbReference type="Google" id="ProtNLM"/>
    </source>
</evidence>
<comment type="caution">
    <text evidence="4">The sequence shown here is derived from an EMBL/GenBank/DDBJ whole genome shotgun (WGS) entry which is preliminary data.</text>
</comment>
<dbReference type="InterPro" id="IPR013536">
    <property type="entry name" value="WLM_dom"/>
</dbReference>
<feature type="domain" description="WLM" evidence="3">
    <location>
        <begin position="170"/>
        <end position="388"/>
    </location>
</feature>
<dbReference type="PANTHER" id="PTHR47795:SF1">
    <property type="entry name" value="DNA-DEPENDENT METALLOPROTEASE WSS1 HOMOLOG 2"/>
    <property type="match status" value="1"/>
</dbReference>